<protein>
    <submittedName>
        <fullName evidence="2">Uncharacterized protein</fullName>
    </submittedName>
</protein>
<dbReference type="Proteomes" id="UP000630887">
    <property type="component" value="Unassembled WGS sequence"/>
</dbReference>
<name>A0A8J3P6K1_9ACTN</name>
<feature type="region of interest" description="Disordered" evidence="1">
    <location>
        <begin position="49"/>
        <end position="96"/>
    </location>
</feature>
<organism evidence="2 3">
    <name type="scientific">Catellatospora coxensis</name>
    <dbReference type="NCBI Taxonomy" id="310354"/>
    <lineage>
        <taxon>Bacteria</taxon>
        <taxon>Bacillati</taxon>
        <taxon>Actinomycetota</taxon>
        <taxon>Actinomycetes</taxon>
        <taxon>Micromonosporales</taxon>
        <taxon>Micromonosporaceae</taxon>
        <taxon>Catellatospora</taxon>
    </lineage>
</organism>
<dbReference type="EMBL" id="BONI01000016">
    <property type="protein sequence ID" value="GIG05599.1"/>
    <property type="molecule type" value="Genomic_DNA"/>
</dbReference>
<keyword evidence="3" id="KW-1185">Reference proteome</keyword>
<gene>
    <name evidence="2" type="ORF">Cco03nite_22990</name>
</gene>
<reference evidence="2 3" key="1">
    <citation type="submission" date="2021-01" db="EMBL/GenBank/DDBJ databases">
        <title>Whole genome shotgun sequence of Catellatospora coxensis NBRC 107359.</title>
        <authorList>
            <person name="Komaki H."/>
            <person name="Tamura T."/>
        </authorList>
    </citation>
    <scope>NUCLEOTIDE SEQUENCE [LARGE SCALE GENOMIC DNA]</scope>
    <source>
        <strain evidence="2 3">NBRC 107359</strain>
    </source>
</reference>
<dbReference type="AlphaFoldDB" id="A0A8J3P6K1"/>
<proteinExistence type="predicted"/>
<sequence>MPMLREPTDELLAAALTIPPAATAQAPQCIPAKRARVSASGHDRIRVAHPQRQSGAVTVDRSHGMHGNYGHYEDGRWPEDLLDVDPAGANRATPPR</sequence>
<comment type="caution">
    <text evidence="2">The sequence shown here is derived from an EMBL/GenBank/DDBJ whole genome shotgun (WGS) entry which is preliminary data.</text>
</comment>
<evidence type="ECO:0000313" key="3">
    <source>
        <dbReference type="Proteomes" id="UP000630887"/>
    </source>
</evidence>
<accession>A0A8J3P6K1</accession>
<evidence type="ECO:0000313" key="2">
    <source>
        <dbReference type="EMBL" id="GIG05599.1"/>
    </source>
</evidence>
<evidence type="ECO:0000256" key="1">
    <source>
        <dbReference type="SAM" id="MobiDB-lite"/>
    </source>
</evidence>